<dbReference type="AlphaFoldDB" id="X1GA16"/>
<proteinExistence type="predicted"/>
<dbReference type="InterPro" id="IPR013568">
    <property type="entry name" value="SEFIR_dom"/>
</dbReference>
<feature type="domain" description="SEFIR" evidence="1">
    <location>
        <begin position="1"/>
        <end position="85"/>
    </location>
</feature>
<sequence>MVSDPDIRKVALICDHAYAEKADGRSGGVGTETQIISAEVYEKEDQNKFVAIVAERDEEGKAFLPIYYKSRIYIDLSDNDLYAMNFEQLLRCIYDKPLYIKPDLGKKPAFLSDSGSIILGTTPKFKRALDAIRNNKDYCIGALNEYIDTFTEHLEKFRLQGGEGEIDDKVVENIEQFLPFRNEAIEIFLALAQYRNTPETHHQLHRFFEGLIPYMDRPEHVSRSREWDFDNFKFIVHELFLYSIASFLKYECYDAVSYLLRHHYYLEKSSDSNKMVPFSVICEYMRSLEHRNN</sequence>
<organism evidence="2">
    <name type="scientific">marine sediment metagenome</name>
    <dbReference type="NCBI Taxonomy" id="412755"/>
    <lineage>
        <taxon>unclassified sequences</taxon>
        <taxon>metagenomes</taxon>
        <taxon>ecological metagenomes</taxon>
    </lineage>
</organism>
<accession>X1GA16</accession>
<gene>
    <name evidence="2" type="ORF">S03H2_30249</name>
</gene>
<dbReference type="EMBL" id="BARU01018292">
    <property type="protein sequence ID" value="GAH54761.1"/>
    <property type="molecule type" value="Genomic_DNA"/>
</dbReference>
<name>X1GA16_9ZZZZ</name>
<reference evidence="2" key="1">
    <citation type="journal article" date="2014" name="Front. Microbiol.">
        <title>High frequency of phylogenetically diverse reductive dehalogenase-homologous genes in deep subseafloor sedimentary metagenomes.</title>
        <authorList>
            <person name="Kawai M."/>
            <person name="Futagami T."/>
            <person name="Toyoda A."/>
            <person name="Takaki Y."/>
            <person name="Nishi S."/>
            <person name="Hori S."/>
            <person name="Arai W."/>
            <person name="Tsubouchi T."/>
            <person name="Morono Y."/>
            <person name="Uchiyama I."/>
            <person name="Ito T."/>
            <person name="Fujiyama A."/>
            <person name="Inagaki F."/>
            <person name="Takami H."/>
        </authorList>
    </citation>
    <scope>NUCLEOTIDE SEQUENCE</scope>
    <source>
        <strain evidence="2">Expedition CK06-06</strain>
    </source>
</reference>
<evidence type="ECO:0000313" key="2">
    <source>
        <dbReference type="EMBL" id="GAH54761.1"/>
    </source>
</evidence>
<evidence type="ECO:0000259" key="1">
    <source>
        <dbReference type="PROSITE" id="PS51534"/>
    </source>
</evidence>
<feature type="non-terminal residue" evidence="2">
    <location>
        <position position="293"/>
    </location>
</feature>
<protein>
    <recommendedName>
        <fullName evidence="1">SEFIR domain-containing protein</fullName>
    </recommendedName>
</protein>
<comment type="caution">
    <text evidence="2">The sequence shown here is derived from an EMBL/GenBank/DDBJ whole genome shotgun (WGS) entry which is preliminary data.</text>
</comment>
<dbReference type="PROSITE" id="PS51534">
    <property type="entry name" value="SEFIR"/>
    <property type="match status" value="1"/>
</dbReference>